<protein>
    <recommendedName>
        <fullName evidence="3">Ribosomal protein S7</fullName>
    </recommendedName>
</protein>
<gene>
    <name evidence="1" type="ORF">CDAR_494451</name>
</gene>
<evidence type="ECO:0008006" key="3">
    <source>
        <dbReference type="Google" id="ProtNLM"/>
    </source>
</evidence>
<dbReference type="Proteomes" id="UP001054837">
    <property type="component" value="Unassembled WGS sequence"/>
</dbReference>
<evidence type="ECO:0000313" key="1">
    <source>
        <dbReference type="EMBL" id="GIY33624.1"/>
    </source>
</evidence>
<keyword evidence="2" id="KW-1185">Reference proteome</keyword>
<evidence type="ECO:0000313" key="2">
    <source>
        <dbReference type="Proteomes" id="UP001054837"/>
    </source>
</evidence>
<proteinExistence type="predicted"/>
<comment type="caution">
    <text evidence="1">The sequence shown here is derived from an EMBL/GenBank/DDBJ whole genome shotgun (WGS) entry which is preliminary data.</text>
</comment>
<name>A0AAV4SKX0_9ARAC</name>
<dbReference type="AlphaFoldDB" id="A0AAV4SKX0"/>
<accession>A0AAV4SKX0</accession>
<organism evidence="1 2">
    <name type="scientific">Caerostris darwini</name>
    <dbReference type="NCBI Taxonomy" id="1538125"/>
    <lineage>
        <taxon>Eukaryota</taxon>
        <taxon>Metazoa</taxon>
        <taxon>Ecdysozoa</taxon>
        <taxon>Arthropoda</taxon>
        <taxon>Chelicerata</taxon>
        <taxon>Arachnida</taxon>
        <taxon>Araneae</taxon>
        <taxon>Araneomorphae</taxon>
        <taxon>Entelegynae</taxon>
        <taxon>Araneoidea</taxon>
        <taxon>Araneidae</taxon>
        <taxon>Caerostris</taxon>
    </lineage>
</organism>
<reference evidence="1 2" key="1">
    <citation type="submission" date="2021-06" db="EMBL/GenBank/DDBJ databases">
        <title>Caerostris darwini draft genome.</title>
        <authorList>
            <person name="Kono N."/>
            <person name="Arakawa K."/>
        </authorList>
    </citation>
    <scope>NUCLEOTIDE SEQUENCE [LARGE SCALE GENOMIC DNA]</scope>
</reference>
<sequence>MRPWGGLRPLELNLLVGEHGHPQVLKRWKLKCRHWNFYEGHLGALVYFHDLLDMECIVIQRKNSCPSKQPESCLDPPDPQRVLQQNAGLILRKGRSPESKMFRKTLLYTLAEFKDKEKPNVSNVIQEALLRAHNSRPFLDSKRSRVVV</sequence>
<dbReference type="EMBL" id="BPLQ01007963">
    <property type="protein sequence ID" value="GIY33624.1"/>
    <property type="molecule type" value="Genomic_DNA"/>
</dbReference>